<dbReference type="InterPro" id="IPR021274">
    <property type="entry name" value="DUF2853"/>
</dbReference>
<keyword evidence="2" id="KW-1185">Reference proteome</keyword>
<dbReference type="RefSeq" id="WP_111196073.1">
    <property type="nucleotide sequence ID" value="NZ_QKVK01000001.1"/>
</dbReference>
<comment type="caution">
    <text evidence="1">The sequence shown here is derived from an EMBL/GenBank/DDBJ whole genome shotgun (WGS) entry which is preliminary data.</text>
</comment>
<dbReference type="Pfam" id="PF11015">
    <property type="entry name" value="DUF2853"/>
    <property type="match status" value="1"/>
</dbReference>
<dbReference type="InterPro" id="IPR023154">
    <property type="entry name" value="Jann4075-like_sf"/>
</dbReference>
<sequence length="102" mass="11025">MDYKTDIAKYTAAVDDKAVAAIVKFCGIALQSRDASLVSCTDEAEVDRIRKGFATKVLGLDAAESDKIIKAVCEKMKADKTKHRVTFYYLMAEASGKLGGLA</sequence>
<gene>
    <name evidence="1" type="ORF">DK847_02775</name>
</gene>
<accession>A0A2W2AU06</accession>
<evidence type="ECO:0008006" key="3">
    <source>
        <dbReference type="Google" id="ProtNLM"/>
    </source>
</evidence>
<evidence type="ECO:0000313" key="1">
    <source>
        <dbReference type="EMBL" id="PZF78745.1"/>
    </source>
</evidence>
<dbReference type="EMBL" id="QKVK01000001">
    <property type="protein sequence ID" value="PZF78745.1"/>
    <property type="molecule type" value="Genomic_DNA"/>
</dbReference>
<dbReference type="Gene3D" id="1.10.238.120">
    <property type="entry name" value="Jann4075-like"/>
    <property type="match status" value="1"/>
</dbReference>
<dbReference type="Proteomes" id="UP000248795">
    <property type="component" value="Unassembled WGS sequence"/>
</dbReference>
<name>A0A2W2AU06_9HYPH</name>
<organism evidence="1 2">
    <name type="scientific">Aestuariivirga litoralis</name>
    <dbReference type="NCBI Taxonomy" id="2650924"/>
    <lineage>
        <taxon>Bacteria</taxon>
        <taxon>Pseudomonadati</taxon>
        <taxon>Pseudomonadota</taxon>
        <taxon>Alphaproteobacteria</taxon>
        <taxon>Hyphomicrobiales</taxon>
        <taxon>Aestuariivirgaceae</taxon>
        <taxon>Aestuariivirga</taxon>
    </lineage>
</organism>
<protein>
    <recommendedName>
        <fullName evidence="3">DUF2853 domain-containing protein</fullName>
    </recommendedName>
</protein>
<proteinExistence type="predicted"/>
<reference evidence="2" key="1">
    <citation type="submission" date="2018-06" db="EMBL/GenBank/DDBJ databases">
        <title>Aestuariibacter litoralis strain KCTC 52945T.</title>
        <authorList>
            <person name="Li X."/>
            <person name="Salam N."/>
            <person name="Li J.-L."/>
            <person name="Chen Y.-M."/>
            <person name="Yang Z.-W."/>
            <person name="Zhang L.-Y."/>
            <person name="Han M.-X."/>
            <person name="Xiao M."/>
            <person name="Li W.-J."/>
        </authorList>
    </citation>
    <scope>NUCLEOTIDE SEQUENCE [LARGE SCALE GENOMIC DNA]</scope>
    <source>
        <strain evidence="2">KCTC 52945</strain>
    </source>
</reference>
<evidence type="ECO:0000313" key="2">
    <source>
        <dbReference type="Proteomes" id="UP000248795"/>
    </source>
</evidence>
<dbReference type="SUPFAM" id="SSF158587">
    <property type="entry name" value="Jann4075-like"/>
    <property type="match status" value="1"/>
</dbReference>
<dbReference type="AlphaFoldDB" id="A0A2W2AU06"/>